<comment type="caution">
    <text evidence="1">The sequence shown here is derived from an EMBL/GenBank/DDBJ whole genome shotgun (WGS) entry which is preliminary data.</text>
</comment>
<protein>
    <recommendedName>
        <fullName evidence="3">Transcriptional regulator</fullName>
    </recommendedName>
</protein>
<evidence type="ECO:0000313" key="2">
    <source>
        <dbReference type="Proteomes" id="UP001589776"/>
    </source>
</evidence>
<dbReference type="Proteomes" id="UP001589776">
    <property type="component" value="Unassembled WGS sequence"/>
</dbReference>
<sequence>MTKYPSWKTRIETLKAQLEHIPGLTQRLDLVPIYGKGQPNESIPNEIIRRFQIREKELPRLELRVKLIDIAYSGLRAEEKEFVRLKYFEEVLNPSIMAELSWSPRTFYRRRIEVLDKIYDSLGCEDAHYWFEGVENESAADWC</sequence>
<evidence type="ECO:0008006" key="3">
    <source>
        <dbReference type="Google" id="ProtNLM"/>
    </source>
</evidence>
<name>A0ABV6DQY6_9BACL</name>
<gene>
    <name evidence="1" type="ORF">ACFFK0_21950</name>
</gene>
<reference evidence="1 2" key="1">
    <citation type="submission" date="2024-09" db="EMBL/GenBank/DDBJ databases">
        <authorList>
            <person name="Sun Q."/>
            <person name="Mori K."/>
        </authorList>
    </citation>
    <scope>NUCLEOTIDE SEQUENCE [LARGE SCALE GENOMIC DNA]</scope>
    <source>
        <strain evidence="1 2">CCM 7759</strain>
    </source>
</reference>
<proteinExistence type="predicted"/>
<accession>A0ABV6DQY6</accession>
<evidence type="ECO:0000313" key="1">
    <source>
        <dbReference type="EMBL" id="MFC0215063.1"/>
    </source>
</evidence>
<organism evidence="1 2">
    <name type="scientific">Paenibacillus chartarius</name>
    <dbReference type="NCBI Taxonomy" id="747481"/>
    <lineage>
        <taxon>Bacteria</taxon>
        <taxon>Bacillati</taxon>
        <taxon>Bacillota</taxon>
        <taxon>Bacilli</taxon>
        <taxon>Bacillales</taxon>
        <taxon>Paenibacillaceae</taxon>
        <taxon>Paenibacillus</taxon>
    </lineage>
</organism>
<keyword evidence="2" id="KW-1185">Reference proteome</keyword>
<dbReference type="EMBL" id="JBHLWN010000080">
    <property type="protein sequence ID" value="MFC0215063.1"/>
    <property type="molecule type" value="Genomic_DNA"/>
</dbReference>
<dbReference type="RefSeq" id="WP_377472505.1">
    <property type="nucleotide sequence ID" value="NZ_JBHLWN010000080.1"/>
</dbReference>